<reference evidence="1 2" key="1">
    <citation type="journal article" date="2024" name="Nat. Commun.">
        <title>Phylogenomics reveals the evolutionary origins of lichenization in chlorophyte algae.</title>
        <authorList>
            <person name="Puginier C."/>
            <person name="Libourel C."/>
            <person name="Otte J."/>
            <person name="Skaloud P."/>
            <person name="Haon M."/>
            <person name="Grisel S."/>
            <person name="Petersen M."/>
            <person name="Berrin J.G."/>
            <person name="Delaux P.M."/>
            <person name="Dal Grande F."/>
            <person name="Keller J."/>
        </authorList>
    </citation>
    <scope>NUCLEOTIDE SEQUENCE [LARGE SCALE GENOMIC DNA]</scope>
    <source>
        <strain evidence="1 2">SAG 2036</strain>
    </source>
</reference>
<sequence>MAELHRPLSFGGISVLNRAGFRSSLAANLVILVLIATVNISIQDPLPNQDFPTGSHCNVDSDCKGAQGFFGNGPAICGCNNDMGCDVNNICVVPTHNVGCRKDADCQNGGAAAAITELVAAIAFAA</sequence>
<keyword evidence="2" id="KW-1185">Reference proteome</keyword>
<proteinExistence type="predicted"/>
<protein>
    <submittedName>
        <fullName evidence="1">Uncharacterized protein</fullName>
    </submittedName>
</protein>
<gene>
    <name evidence="1" type="ORF">WJX73_005792</name>
</gene>
<organism evidence="1 2">
    <name type="scientific">Symbiochloris irregularis</name>
    <dbReference type="NCBI Taxonomy" id="706552"/>
    <lineage>
        <taxon>Eukaryota</taxon>
        <taxon>Viridiplantae</taxon>
        <taxon>Chlorophyta</taxon>
        <taxon>core chlorophytes</taxon>
        <taxon>Trebouxiophyceae</taxon>
        <taxon>Trebouxiales</taxon>
        <taxon>Trebouxiaceae</taxon>
        <taxon>Symbiochloris</taxon>
    </lineage>
</organism>
<dbReference type="AlphaFoldDB" id="A0AAW1P1N2"/>
<comment type="caution">
    <text evidence="1">The sequence shown here is derived from an EMBL/GenBank/DDBJ whole genome shotgun (WGS) entry which is preliminary data.</text>
</comment>
<name>A0AAW1P1N2_9CHLO</name>
<accession>A0AAW1P1N2</accession>
<evidence type="ECO:0000313" key="1">
    <source>
        <dbReference type="EMBL" id="KAK9803222.1"/>
    </source>
</evidence>
<evidence type="ECO:0000313" key="2">
    <source>
        <dbReference type="Proteomes" id="UP001465755"/>
    </source>
</evidence>
<dbReference type="EMBL" id="JALJOQ010000061">
    <property type="protein sequence ID" value="KAK9803222.1"/>
    <property type="molecule type" value="Genomic_DNA"/>
</dbReference>
<dbReference type="Proteomes" id="UP001465755">
    <property type="component" value="Unassembled WGS sequence"/>
</dbReference>